<organism evidence="2 3">
    <name type="scientific">Aspergillus versicolor CBS 583.65</name>
    <dbReference type="NCBI Taxonomy" id="1036611"/>
    <lineage>
        <taxon>Eukaryota</taxon>
        <taxon>Fungi</taxon>
        <taxon>Dikarya</taxon>
        <taxon>Ascomycota</taxon>
        <taxon>Pezizomycotina</taxon>
        <taxon>Eurotiomycetes</taxon>
        <taxon>Eurotiomycetidae</taxon>
        <taxon>Eurotiales</taxon>
        <taxon>Aspergillaceae</taxon>
        <taxon>Aspergillus</taxon>
        <taxon>Aspergillus subgen. Nidulantes</taxon>
    </lineage>
</organism>
<dbReference type="OrthoDB" id="4757095at2759"/>
<evidence type="ECO:0000313" key="2">
    <source>
        <dbReference type="EMBL" id="OJJ08393.1"/>
    </source>
</evidence>
<dbReference type="RefSeq" id="XP_040674155.1">
    <property type="nucleotide sequence ID" value="XM_040818659.1"/>
</dbReference>
<dbReference type="PANTHER" id="PTHR38790">
    <property type="entry name" value="2EXR DOMAIN-CONTAINING PROTEIN-RELATED"/>
    <property type="match status" value="1"/>
</dbReference>
<dbReference type="PANTHER" id="PTHR38790:SF4">
    <property type="entry name" value="2EXR DOMAIN-CONTAINING PROTEIN"/>
    <property type="match status" value="1"/>
</dbReference>
<sequence>MAHPKHTEQPQEPLSQEESPLFRLPPEIRLIIYKDIFVAPTTIHLSWVHGCYCRFRSFLCKLPEEHQYEKTRSGDLCDKCREDHFKCHPRQKPPNKNAIKRRTYIPPRQRQTRVMNMLRSCKRVYYETIDMLYQQNSFYIKHPYTLTELCKYMPKERLSSFRTLSLEFLPENRSVYLSRYECLPLPGWSVIARALKKLDGLEFLCLIMRPYQDQGNEIQAVEKLIQKAKAQKYFAVAPRLLWAATSDIWGTRKKSVRGCPLHGIHGTESQCSRYYGF</sequence>
<keyword evidence="3" id="KW-1185">Reference proteome</keyword>
<dbReference type="VEuPathDB" id="FungiDB:ASPVEDRAFT_89615"/>
<proteinExistence type="predicted"/>
<name>A0A1L9Q3P2_ASPVE</name>
<dbReference type="Pfam" id="PF24864">
    <property type="entry name" value="DUF7730"/>
    <property type="match status" value="1"/>
</dbReference>
<dbReference type="GeneID" id="63734170"/>
<protein>
    <recommendedName>
        <fullName evidence="1">DUF7730 domain-containing protein</fullName>
    </recommendedName>
</protein>
<evidence type="ECO:0000313" key="3">
    <source>
        <dbReference type="Proteomes" id="UP000184073"/>
    </source>
</evidence>
<evidence type="ECO:0000259" key="1">
    <source>
        <dbReference type="Pfam" id="PF24864"/>
    </source>
</evidence>
<gene>
    <name evidence="2" type="ORF">ASPVEDRAFT_89615</name>
</gene>
<dbReference type="InterPro" id="IPR056632">
    <property type="entry name" value="DUF7730"/>
</dbReference>
<feature type="domain" description="DUF7730" evidence="1">
    <location>
        <begin position="15"/>
        <end position="224"/>
    </location>
</feature>
<reference evidence="3" key="1">
    <citation type="journal article" date="2017" name="Genome Biol.">
        <title>Comparative genomics reveals high biological diversity and specific adaptations in the industrially and medically important fungal genus Aspergillus.</title>
        <authorList>
            <person name="de Vries R.P."/>
            <person name="Riley R."/>
            <person name="Wiebenga A."/>
            <person name="Aguilar-Osorio G."/>
            <person name="Amillis S."/>
            <person name="Uchima C.A."/>
            <person name="Anderluh G."/>
            <person name="Asadollahi M."/>
            <person name="Askin M."/>
            <person name="Barry K."/>
            <person name="Battaglia E."/>
            <person name="Bayram O."/>
            <person name="Benocci T."/>
            <person name="Braus-Stromeyer S.A."/>
            <person name="Caldana C."/>
            <person name="Canovas D."/>
            <person name="Cerqueira G.C."/>
            <person name="Chen F."/>
            <person name="Chen W."/>
            <person name="Choi C."/>
            <person name="Clum A."/>
            <person name="Dos Santos R.A."/>
            <person name="Damasio A.R."/>
            <person name="Diallinas G."/>
            <person name="Emri T."/>
            <person name="Fekete E."/>
            <person name="Flipphi M."/>
            <person name="Freyberg S."/>
            <person name="Gallo A."/>
            <person name="Gournas C."/>
            <person name="Habgood R."/>
            <person name="Hainaut M."/>
            <person name="Harispe M.L."/>
            <person name="Henrissat B."/>
            <person name="Hilden K.S."/>
            <person name="Hope R."/>
            <person name="Hossain A."/>
            <person name="Karabika E."/>
            <person name="Karaffa L."/>
            <person name="Karanyi Z."/>
            <person name="Krasevec N."/>
            <person name="Kuo A."/>
            <person name="Kusch H."/>
            <person name="LaButti K."/>
            <person name="Lagendijk E.L."/>
            <person name="Lapidus A."/>
            <person name="Levasseur A."/>
            <person name="Lindquist E."/>
            <person name="Lipzen A."/>
            <person name="Logrieco A.F."/>
            <person name="MacCabe A."/>
            <person name="Maekelae M.R."/>
            <person name="Malavazi I."/>
            <person name="Melin P."/>
            <person name="Meyer V."/>
            <person name="Mielnichuk N."/>
            <person name="Miskei M."/>
            <person name="Molnar A.P."/>
            <person name="Mule G."/>
            <person name="Ngan C.Y."/>
            <person name="Orejas M."/>
            <person name="Orosz E."/>
            <person name="Ouedraogo J.P."/>
            <person name="Overkamp K.M."/>
            <person name="Park H.-S."/>
            <person name="Perrone G."/>
            <person name="Piumi F."/>
            <person name="Punt P.J."/>
            <person name="Ram A.F."/>
            <person name="Ramon A."/>
            <person name="Rauscher S."/>
            <person name="Record E."/>
            <person name="Riano-Pachon D.M."/>
            <person name="Robert V."/>
            <person name="Roehrig J."/>
            <person name="Ruller R."/>
            <person name="Salamov A."/>
            <person name="Salih N.S."/>
            <person name="Samson R.A."/>
            <person name="Sandor E."/>
            <person name="Sanguinetti M."/>
            <person name="Schuetze T."/>
            <person name="Sepcic K."/>
            <person name="Shelest E."/>
            <person name="Sherlock G."/>
            <person name="Sophianopoulou V."/>
            <person name="Squina F.M."/>
            <person name="Sun H."/>
            <person name="Susca A."/>
            <person name="Todd R.B."/>
            <person name="Tsang A."/>
            <person name="Unkles S.E."/>
            <person name="van de Wiele N."/>
            <person name="van Rossen-Uffink D."/>
            <person name="Oliveira J.V."/>
            <person name="Vesth T.C."/>
            <person name="Visser J."/>
            <person name="Yu J.-H."/>
            <person name="Zhou M."/>
            <person name="Andersen M.R."/>
            <person name="Archer D.B."/>
            <person name="Baker S.E."/>
            <person name="Benoit I."/>
            <person name="Brakhage A.A."/>
            <person name="Braus G.H."/>
            <person name="Fischer R."/>
            <person name="Frisvad J.C."/>
            <person name="Goldman G.H."/>
            <person name="Houbraken J."/>
            <person name="Oakley B."/>
            <person name="Pocsi I."/>
            <person name="Scazzocchio C."/>
            <person name="Seiboth B."/>
            <person name="vanKuyk P.A."/>
            <person name="Wortman J."/>
            <person name="Dyer P.S."/>
            <person name="Grigoriev I.V."/>
        </authorList>
    </citation>
    <scope>NUCLEOTIDE SEQUENCE [LARGE SCALE GENOMIC DNA]</scope>
    <source>
        <strain evidence="3">CBS 583.65</strain>
    </source>
</reference>
<accession>A0A1L9Q3P2</accession>
<dbReference type="EMBL" id="KV878139">
    <property type="protein sequence ID" value="OJJ08393.1"/>
    <property type="molecule type" value="Genomic_DNA"/>
</dbReference>
<dbReference type="Proteomes" id="UP000184073">
    <property type="component" value="Unassembled WGS sequence"/>
</dbReference>
<dbReference type="AlphaFoldDB" id="A0A1L9Q3P2"/>